<dbReference type="Proteomes" id="UP000297871">
    <property type="component" value="Unassembled WGS sequence"/>
</dbReference>
<protein>
    <submittedName>
        <fullName evidence="1">Uncharacterized protein</fullName>
    </submittedName>
</protein>
<dbReference type="AlphaFoldDB" id="A0A4R9J645"/>
<dbReference type="OrthoDB" id="2876391at2"/>
<name>A0A4R9J645_9LEPT</name>
<proteinExistence type="predicted"/>
<gene>
    <name evidence="1" type="ORF">EHQ52_17065</name>
</gene>
<dbReference type="RefSeq" id="WP_135616374.1">
    <property type="nucleotide sequence ID" value="NZ_RQFY01000007.1"/>
</dbReference>
<evidence type="ECO:0000313" key="2">
    <source>
        <dbReference type="Proteomes" id="UP000297871"/>
    </source>
</evidence>
<accession>A0A4R9J645</accession>
<dbReference type="EMBL" id="RQFY01000007">
    <property type="protein sequence ID" value="TGL31637.1"/>
    <property type="molecule type" value="Genomic_DNA"/>
</dbReference>
<evidence type="ECO:0000313" key="1">
    <source>
        <dbReference type="EMBL" id="TGL31637.1"/>
    </source>
</evidence>
<reference evidence="1" key="1">
    <citation type="journal article" date="2019" name="PLoS Negl. Trop. Dis.">
        <title>Revisiting the worldwide diversity of Leptospira species in the environment.</title>
        <authorList>
            <person name="Vincent A.T."/>
            <person name="Schiettekatte O."/>
            <person name="Bourhy P."/>
            <person name="Veyrier F.J."/>
            <person name="Picardeau M."/>
        </authorList>
    </citation>
    <scope>NUCLEOTIDE SEQUENCE [LARGE SCALE GENOMIC DNA]</scope>
    <source>
        <strain evidence="1">201800265</strain>
    </source>
</reference>
<comment type="caution">
    <text evidence="1">The sequence shown here is derived from an EMBL/GenBank/DDBJ whole genome shotgun (WGS) entry which is preliminary data.</text>
</comment>
<organism evidence="1 2">
    <name type="scientific">Leptospira koniambonensis</name>
    <dbReference type="NCBI Taxonomy" id="2484950"/>
    <lineage>
        <taxon>Bacteria</taxon>
        <taxon>Pseudomonadati</taxon>
        <taxon>Spirochaetota</taxon>
        <taxon>Spirochaetia</taxon>
        <taxon>Leptospirales</taxon>
        <taxon>Leptospiraceae</taxon>
        <taxon>Leptospira</taxon>
    </lineage>
</organism>
<keyword evidence="2" id="KW-1185">Reference proteome</keyword>
<sequence length="117" mass="13368">MKLTGSLTEAKLKKDLLSLKEFLFVSQKGSLIDQTVKRNFPNINTYFVINYLEYQGSISVKILVNSKDIILLEFEEERLEEFELISVNDYLIGKSHREQLLLAVAVDLGESASKIIE</sequence>